<reference evidence="2" key="1">
    <citation type="submission" date="2023-07" db="EMBL/GenBank/DDBJ databases">
        <title>Chryseobacterium sp. strain PBS4-4 Genome sequencing and assembly.</title>
        <authorList>
            <person name="Jung Y."/>
        </authorList>
    </citation>
    <scope>NUCLEOTIDE SEQUENCE [LARGE SCALE GENOMIC DNA]</scope>
    <source>
        <strain evidence="2">PBS4-4</strain>
    </source>
</reference>
<name>A0ABT2W8U1_9FLAO</name>
<accession>A0ABT2W8U1</accession>
<keyword evidence="2" id="KW-1185">Reference proteome</keyword>
<gene>
    <name evidence="1" type="ORF">NZ698_14485</name>
</gene>
<dbReference type="Proteomes" id="UP001208649">
    <property type="component" value="Unassembled WGS sequence"/>
</dbReference>
<protein>
    <submittedName>
        <fullName evidence="1">Uncharacterized protein</fullName>
    </submittedName>
</protein>
<dbReference type="RefSeq" id="WP_263003911.1">
    <property type="nucleotide sequence ID" value="NZ_JAOTEM010000003.1"/>
</dbReference>
<comment type="caution">
    <text evidence="1">The sequence shown here is derived from an EMBL/GenBank/DDBJ whole genome shotgun (WGS) entry which is preliminary data.</text>
</comment>
<proteinExistence type="predicted"/>
<evidence type="ECO:0000313" key="2">
    <source>
        <dbReference type="Proteomes" id="UP001208649"/>
    </source>
</evidence>
<sequence length="1622" mass="182407">MPNNPNILLDLLKDIDFSHPKNDVQQLDILIDTIQKSTASEKIFTPLKSTKVFLENSPLNINLKRKFEYHQVPETEVPKFEVEKSSSPFLNTELLQNFDLSSKFTIADQILGPFTAIDDIPVFYNFYKYINDFKIFFPGETQAALIIPVRLNRLVLINTRFNTFTLNKGNVWIRADLLDANAPQNNYIGLKITGGKITFGNSFPVANNSVTIPKDSRFEIEMSLDNSYQAIDNPTDVGIDAKKTVFTPPSSLKLTYFNAKFSLSAMEVLHGSCFGWESYIRGNDQTFIWDAESRCILLKLASEQETFQIRNCESGFYELKGQAKIRYAFWMLPSRVLNQNQSLEVKLNGALRLELLQGLSADWDGIRVEENVVQINQCQLFFYNGEINIQSKRADYNLLHEHFTLWQKSPEKPYKMELDLSFSQYQSFVLQSQSAGTELISANVDSEFLIDKPLRANNHPIHPKTKQSIYAKGITSDKKIIILSDSDLISETEDPNISTDTSIYQFAIENAYFTTSKEVSVFLNANWTQENHLFEGKLTFNYLLYDILPTLPHPYTSNILPHIERVVKGHDIFYNKIGVLQSIITWQTTNDFAESEVNFKLSQQKFISNSQNYALAQNEFVRNSAFTLLDVSTESDHWGISLNFDHLDELRKVYHDDVNVTGENVVTISRNNLHAPLALLEGITLPHVSWEPVYNQTKPFAPDDPKEGILTQQNNPIPTVFSQFSNQMIAIHPKNFIRYFKANLKSKKGVIKSENLQSKILFTLPNGKYATVSLSPYNGEKMMNDDHLEFIMPEFKHQNQEFSGSIQLRIAAKKQNSENKPPLMRGRTIQIKNLVEQPGISILGESVTFIFNNVFNKNNQIKDKGVPLTHIDFSGYGASTFSNWKDSSAKFASIAQAKFDILKGRTAHEIVQAVSVIYPWGIGTTRTVTFLRNNNAIIFREDSGWVAQSEGLFDFSFTELDNNDNEVFFESPYEIYPGLTEGLFNIRNIKEDPNDIFTSTYTTQNDDYYFNPNSQKVKTAVPGIDVDVRFVAVYFDADVKLNALDENVTGKQFKGYLQLMPEGSPVPARVLKEMFDRNQNSLGGSIDTTFNIEKTLQKFKANRVEVSASYQNDDQYNHVFVSSVKGSTILPSEGSWSVVEIDRNGGEVSNLEVGTSVGLIKDGMRPKNLVGVFTNTIPQSLLAFPDSLKNSQTSFGKAYGLLQNTDTQKLLLNAPEFVSGLADQFESQPALLADCFRLMNSKGPFPNIFDAITIDDAAKTAMGLLPKGIQKAFKYEVPDQFSFNVFGDDGDAFRIYVKYDSSDPDGQNTKKSVIDFVTDSSAVEQWTNRMQSLTIAVDLLGFKPIMYVTGNFGNGKKFNPSIELGNGPQLKLHPLLQKIYEVLEFLDNLDPTNPSEAIKKGLKIAMSNSADSWEYKFKADKEIPLVKFPFDPINYNSPTTPLKLDAFFRLGVYFNQPIKIPNTIDQIKPSIGAYLELGADMRVMCVSLAAATIYAQGRAEVGLSADLNNPPTLHFKFGFGIELCVGLPVIGSVSVTYMVGIDMKINASILVVGAFIYFRGRVEIAGGLVTVAISIEAAGQIEKIDDGPTNCVAMCTFALDISVAFVINLNFTETWKETRQIS</sequence>
<dbReference type="EMBL" id="JAOTEM010000003">
    <property type="protein sequence ID" value="MCU7618404.1"/>
    <property type="molecule type" value="Genomic_DNA"/>
</dbReference>
<organism evidence="1 2">
    <name type="scientific">Chryseobacterium edaphi</name>
    <dbReference type="NCBI Taxonomy" id="2976532"/>
    <lineage>
        <taxon>Bacteria</taxon>
        <taxon>Pseudomonadati</taxon>
        <taxon>Bacteroidota</taxon>
        <taxon>Flavobacteriia</taxon>
        <taxon>Flavobacteriales</taxon>
        <taxon>Weeksellaceae</taxon>
        <taxon>Chryseobacterium group</taxon>
        <taxon>Chryseobacterium</taxon>
    </lineage>
</organism>
<evidence type="ECO:0000313" key="1">
    <source>
        <dbReference type="EMBL" id="MCU7618404.1"/>
    </source>
</evidence>